<evidence type="ECO:0000313" key="2">
    <source>
        <dbReference type="Proteomes" id="UP000198929"/>
    </source>
</evidence>
<protein>
    <recommendedName>
        <fullName evidence="3">Abi-like protein</fullName>
    </recommendedName>
</protein>
<reference evidence="2" key="1">
    <citation type="submission" date="2016-10" db="EMBL/GenBank/DDBJ databases">
        <authorList>
            <person name="Varghese N."/>
            <person name="Submissions S."/>
        </authorList>
    </citation>
    <scope>NUCLEOTIDE SEQUENCE [LARGE SCALE GENOMIC DNA]</scope>
    <source>
        <strain evidence="2">DSM 20524</strain>
    </source>
</reference>
<organism evidence="1 2">
    <name type="scientific">Corynebacterium cystitidis DSM 20524</name>
    <dbReference type="NCBI Taxonomy" id="1121357"/>
    <lineage>
        <taxon>Bacteria</taxon>
        <taxon>Bacillati</taxon>
        <taxon>Actinomycetota</taxon>
        <taxon>Actinomycetes</taxon>
        <taxon>Mycobacteriales</taxon>
        <taxon>Corynebacteriaceae</taxon>
        <taxon>Corynebacterium</taxon>
    </lineage>
</organism>
<name>A0A1H9UZA5_9CORY</name>
<dbReference type="STRING" id="1121357.SAMN05661109_01994"/>
<gene>
    <name evidence="1" type="ORF">SAMN05661109_01994</name>
</gene>
<dbReference type="AlphaFoldDB" id="A0A1H9UZA5"/>
<evidence type="ECO:0008006" key="3">
    <source>
        <dbReference type="Google" id="ProtNLM"/>
    </source>
</evidence>
<keyword evidence="2" id="KW-1185">Reference proteome</keyword>
<dbReference type="Proteomes" id="UP000198929">
    <property type="component" value="Unassembled WGS sequence"/>
</dbReference>
<accession>A0A1H9UZA5</accession>
<evidence type="ECO:0000313" key="1">
    <source>
        <dbReference type="EMBL" id="SES14387.1"/>
    </source>
</evidence>
<proteinExistence type="predicted"/>
<sequence>MSLYLWNMNAASAVTQMSGLVEVLFRDSIDQCLQQWNLAQGHSSEWITQPAGPLQHIVRKTPSQNWRATRREPLPSSWWEARAECSTSSPNHDDLVAGLSFGTWTSILPKPFVTSPNNARLTMWNNALKYGFGGESKEAIYRWAHEIRYMRNRASHLRPMLNTDRLRRFHRYSIRLLRSMDEDFGQVIAGLALIPNVIKDKP</sequence>
<dbReference type="EMBL" id="FOGQ01000009">
    <property type="protein sequence ID" value="SES14387.1"/>
    <property type="molecule type" value="Genomic_DNA"/>
</dbReference>